<comment type="subcellular location">
    <subcellularLocation>
        <location evidence="1">Membrane</location>
    </subcellularLocation>
</comment>
<evidence type="ECO:0000256" key="8">
    <source>
        <dbReference type="SAM" id="MobiDB-lite"/>
    </source>
</evidence>
<evidence type="ECO:0000256" key="2">
    <source>
        <dbReference type="ARBA" id="ARBA00022475"/>
    </source>
</evidence>
<dbReference type="InterPro" id="IPR013685">
    <property type="entry name" value="POTRA_FtsQ_type"/>
</dbReference>
<keyword evidence="2" id="KW-1003">Cell membrane</keyword>
<feature type="transmembrane region" description="Helical" evidence="9">
    <location>
        <begin position="121"/>
        <end position="141"/>
    </location>
</feature>
<evidence type="ECO:0000256" key="3">
    <source>
        <dbReference type="ARBA" id="ARBA00022618"/>
    </source>
</evidence>
<evidence type="ECO:0000256" key="1">
    <source>
        <dbReference type="ARBA" id="ARBA00004370"/>
    </source>
</evidence>
<keyword evidence="5 9" id="KW-1133">Transmembrane helix</keyword>
<dbReference type="InterPro" id="IPR034746">
    <property type="entry name" value="POTRA"/>
</dbReference>
<dbReference type="Pfam" id="PF08478">
    <property type="entry name" value="POTRA_1"/>
    <property type="match status" value="1"/>
</dbReference>
<dbReference type="EMBL" id="CABQ01000204">
    <property type="protein sequence ID" value="CBI08313.1"/>
    <property type="molecule type" value="Genomic_DNA"/>
</dbReference>
<feature type="region of interest" description="Disordered" evidence="8">
    <location>
        <begin position="69"/>
        <end position="100"/>
    </location>
</feature>
<dbReference type="PANTHER" id="PTHR35851">
    <property type="entry name" value="CELL DIVISION PROTEIN FTSQ"/>
    <property type="match status" value="1"/>
</dbReference>
<evidence type="ECO:0000256" key="4">
    <source>
        <dbReference type="ARBA" id="ARBA00022692"/>
    </source>
</evidence>
<dbReference type="PROSITE" id="PS51779">
    <property type="entry name" value="POTRA"/>
    <property type="match status" value="1"/>
</dbReference>
<reference evidence="11" key="1">
    <citation type="submission" date="2009-10" db="EMBL/GenBank/DDBJ databases">
        <title>Diversity of trophic interactions inside an arsenic-rich microbial ecosystem.</title>
        <authorList>
            <person name="Bertin P.N."/>
            <person name="Heinrich-Salmeron A."/>
            <person name="Pelletier E."/>
            <person name="Goulhen-Chollet F."/>
            <person name="Arsene-Ploetze F."/>
            <person name="Gallien S."/>
            <person name="Calteau A."/>
            <person name="Vallenet D."/>
            <person name="Casiot C."/>
            <person name="Chane-Woon-Ming B."/>
            <person name="Giloteaux L."/>
            <person name="Barakat M."/>
            <person name="Bonnefoy V."/>
            <person name="Bruneel O."/>
            <person name="Chandler M."/>
            <person name="Cleiss J."/>
            <person name="Duran R."/>
            <person name="Elbaz-Poulichet F."/>
            <person name="Fonknechten N."/>
            <person name="Lauga B."/>
            <person name="Mornico D."/>
            <person name="Ortet P."/>
            <person name="Schaeffer C."/>
            <person name="Siguier P."/>
            <person name="Alexander Thil Smith A."/>
            <person name="Van Dorsselaer A."/>
            <person name="Weissenbach J."/>
            <person name="Medigue C."/>
            <person name="Le Paslier D."/>
        </authorList>
    </citation>
    <scope>NUCLEOTIDE SEQUENCE</scope>
</reference>
<feature type="region of interest" description="Disordered" evidence="8">
    <location>
        <begin position="408"/>
        <end position="473"/>
    </location>
</feature>
<keyword evidence="3" id="KW-0132">Cell division</keyword>
<comment type="caution">
    <text evidence="11">The sequence shown here is derived from an EMBL/GenBank/DDBJ whole genome shotgun (WGS) entry which is preliminary data.</text>
</comment>
<dbReference type="GO" id="GO:0090529">
    <property type="term" value="P:cell septum assembly"/>
    <property type="evidence" value="ECO:0007669"/>
    <property type="project" value="InterPro"/>
</dbReference>
<evidence type="ECO:0000256" key="6">
    <source>
        <dbReference type="ARBA" id="ARBA00023136"/>
    </source>
</evidence>
<keyword evidence="7" id="KW-0131">Cell cycle</keyword>
<accession>E6QM42</accession>
<keyword evidence="4 9" id="KW-0812">Transmembrane</keyword>
<dbReference type="PANTHER" id="PTHR35851:SF1">
    <property type="entry name" value="CELL DIVISION PROTEIN FTSQ"/>
    <property type="match status" value="1"/>
</dbReference>
<organism evidence="11">
    <name type="scientific">mine drainage metagenome</name>
    <dbReference type="NCBI Taxonomy" id="410659"/>
    <lineage>
        <taxon>unclassified sequences</taxon>
        <taxon>metagenomes</taxon>
        <taxon>ecological metagenomes</taxon>
    </lineage>
</organism>
<feature type="compositionally biased region" description="Polar residues" evidence="8">
    <location>
        <begin position="444"/>
        <end position="466"/>
    </location>
</feature>
<dbReference type="GO" id="GO:0016020">
    <property type="term" value="C:membrane"/>
    <property type="evidence" value="ECO:0007669"/>
    <property type="project" value="UniProtKB-SubCell"/>
</dbReference>
<name>E6QM42_9ZZZZ</name>
<evidence type="ECO:0000256" key="5">
    <source>
        <dbReference type="ARBA" id="ARBA00022989"/>
    </source>
</evidence>
<feature type="region of interest" description="Disordered" evidence="8">
    <location>
        <begin position="1"/>
        <end position="56"/>
    </location>
</feature>
<dbReference type="AlphaFoldDB" id="E6QM42"/>
<keyword evidence="6 9" id="KW-0472">Membrane</keyword>
<evidence type="ECO:0000259" key="10">
    <source>
        <dbReference type="PROSITE" id="PS51779"/>
    </source>
</evidence>
<feature type="compositionally biased region" description="Acidic residues" evidence="8">
    <location>
        <begin position="69"/>
        <end position="78"/>
    </location>
</feature>
<dbReference type="HAMAP" id="MF_00911">
    <property type="entry name" value="FtsQ_subfam"/>
    <property type="match status" value="1"/>
</dbReference>
<proteinExistence type="inferred from homology"/>
<feature type="compositionally biased region" description="Low complexity" evidence="8">
    <location>
        <begin position="1"/>
        <end position="24"/>
    </location>
</feature>
<feature type="domain" description="POTRA" evidence="10">
    <location>
        <begin position="152"/>
        <end position="222"/>
    </location>
</feature>
<evidence type="ECO:0000313" key="11">
    <source>
        <dbReference type="EMBL" id="CBI08313.1"/>
    </source>
</evidence>
<protein>
    <recommendedName>
        <fullName evidence="10">POTRA domain-containing protein</fullName>
    </recommendedName>
</protein>
<dbReference type="InterPro" id="IPR026579">
    <property type="entry name" value="FtsQ"/>
</dbReference>
<evidence type="ECO:0000256" key="9">
    <source>
        <dbReference type="SAM" id="Phobius"/>
    </source>
</evidence>
<dbReference type="Gene3D" id="3.10.20.310">
    <property type="entry name" value="membrane protein fhac"/>
    <property type="match status" value="1"/>
</dbReference>
<sequence length="473" mass="51459">MATNSTTTRTTLWDDAALADAPSAQPRGTRGAWRAPTDSAGRRAPARPSQARLPGLDEARAVRTVDVFDEEAAEEEAQPVEQPRASRKRSASRPPTFTPSYETATISAGRWWWPRSRAGRVVLAVAILLFVGIMTATDVVAHRFLVRNNHFRIAGSANIEPTGLTQVNREELLSVFGQDIGRNIFFVPLGERRRELEAIPWVQQATLMRVLPDRILVKVVERTPIAFVRIGDQVELADADGVLLPMSAARMSRHHYSFPVITGLDANPDGALGGASRRERMALYQRFVTALDSYQTHASEQVSEIDLSDAEDLRATLPFGGTDVLAHFGAGQFLHRYQMYQAHIAEWRARYSRLIGVDLRFDGEVPLEMAPAEPTKPDAAAKTPASTISATAAPASVKATAQATTKARTKARNAVKSGARAQRSKALSSARGQHATKLAHAVSKASTMSANRVKQKRLQTAGSRMESSGGAAR</sequence>
<gene>
    <name evidence="11" type="ORF">CARN6_1767</name>
</gene>
<evidence type="ECO:0000256" key="7">
    <source>
        <dbReference type="ARBA" id="ARBA00023306"/>
    </source>
</evidence>